<name>A0A6I9V825_BACDO</name>
<dbReference type="PANTHER" id="PTHR48069">
    <property type="entry name" value="DIHYDROFOLATE REDUCTASE"/>
    <property type="match status" value="1"/>
</dbReference>
<evidence type="ECO:0000313" key="9">
    <source>
        <dbReference type="Proteomes" id="UP001652620"/>
    </source>
</evidence>
<dbReference type="UniPathway" id="UPA00077">
    <property type="reaction ID" value="UER00158"/>
</dbReference>
<evidence type="ECO:0000256" key="4">
    <source>
        <dbReference type="ARBA" id="ARBA00022857"/>
    </source>
</evidence>
<reference evidence="9" key="1">
    <citation type="submission" date="2025-05" db="UniProtKB">
        <authorList>
            <consortium name="RefSeq"/>
        </authorList>
    </citation>
    <scope>NUCLEOTIDE SEQUENCE [LARGE SCALE GENOMIC DNA]</scope>
</reference>
<reference evidence="10" key="2">
    <citation type="submission" date="2025-08" db="UniProtKB">
        <authorList>
            <consortium name="RefSeq"/>
        </authorList>
    </citation>
    <scope>IDENTIFICATION</scope>
    <source>
        <tissue evidence="10">Adult</tissue>
    </source>
</reference>
<feature type="domain" description="DHFR" evidence="8">
    <location>
        <begin position="3"/>
        <end position="217"/>
    </location>
</feature>
<comment type="pathway">
    <text evidence="1">Cofactor biosynthesis; tetrahydrofolate biosynthesis; 5,6,7,8-tetrahydrofolate from 7,8-dihydrofolate: step 1/1.</text>
</comment>
<dbReference type="InterPro" id="IPR024072">
    <property type="entry name" value="DHFR-like_dom_sf"/>
</dbReference>
<sequence length="217" mass="24841">MLNFNLIAAISENFGIGVKGELPWRLRSELKYFSSTTRRRLDQKKQNVVIMGRKTYFAIPEDKRPLSDRLNVVLSTTLKTTDLPENVLLYPNLETAMEHLEQSDLSQQIETVWLIGGGGVYKEAIVSPRCNRIYLTKILRQFECDTFFPEIPADFQEVELDQEIPMGIQEEGVPLCLFSVNGNIEFPVPVTKISASEHHLVVQSVCKWKFQQVLPKL</sequence>
<gene>
    <name evidence="10" type="primary">LOC105229594</name>
</gene>
<evidence type="ECO:0000256" key="6">
    <source>
        <dbReference type="ARBA" id="ARBA00048873"/>
    </source>
</evidence>
<dbReference type="Pfam" id="PF00186">
    <property type="entry name" value="DHFR_1"/>
    <property type="match status" value="1"/>
</dbReference>
<dbReference type="InterPro" id="IPR001796">
    <property type="entry name" value="DHFR_dom"/>
</dbReference>
<dbReference type="SUPFAM" id="SSF53597">
    <property type="entry name" value="Dihydrofolate reductase-like"/>
    <property type="match status" value="1"/>
</dbReference>
<dbReference type="Gene3D" id="3.40.430.10">
    <property type="entry name" value="Dihydrofolate Reductase, subunit A"/>
    <property type="match status" value="1"/>
</dbReference>
<keyword evidence="4" id="KW-0521">NADP</keyword>
<dbReference type="RefSeq" id="XP_011208282.2">
    <property type="nucleotide sequence ID" value="XM_011209980.4"/>
</dbReference>
<dbReference type="PROSITE" id="PS51330">
    <property type="entry name" value="DHFR_2"/>
    <property type="match status" value="1"/>
</dbReference>
<dbReference type="PRINTS" id="PR00070">
    <property type="entry name" value="DHFR"/>
</dbReference>
<evidence type="ECO:0000256" key="7">
    <source>
        <dbReference type="RuleBase" id="RU004474"/>
    </source>
</evidence>
<comment type="catalytic activity">
    <reaction evidence="6">
        <text>(6S)-5,6,7,8-tetrahydrofolate + NADP(+) = 7,8-dihydrofolate + NADPH + H(+)</text>
        <dbReference type="Rhea" id="RHEA:15009"/>
        <dbReference type="ChEBI" id="CHEBI:15378"/>
        <dbReference type="ChEBI" id="CHEBI:57451"/>
        <dbReference type="ChEBI" id="CHEBI:57453"/>
        <dbReference type="ChEBI" id="CHEBI:57783"/>
        <dbReference type="ChEBI" id="CHEBI:58349"/>
        <dbReference type="EC" id="1.5.1.3"/>
    </reaction>
</comment>
<protein>
    <recommendedName>
        <fullName evidence="2">dihydrofolate reductase</fullName>
        <ecNumber evidence="2">1.5.1.3</ecNumber>
    </recommendedName>
</protein>
<dbReference type="Proteomes" id="UP001652620">
    <property type="component" value="Chromosome 2"/>
</dbReference>
<comment type="similarity">
    <text evidence="7">Belongs to the dihydrofolate reductase family.</text>
</comment>
<proteinExistence type="inferred from homology"/>
<keyword evidence="9" id="KW-1185">Reference proteome</keyword>
<keyword evidence="5" id="KW-0560">Oxidoreductase</keyword>
<evidence type="ECO:0000259" key="8">
    <source>
        <dbReference type="PROSITE" id="PS51330"/>
    </source>
</evidence>
<dbReference type="GeneID" id="105229594"/>
<evidence type="ECO:0000313" key="10">
    <source>
        <dbReference type="RefSeq" id="XP_011208282.2"/>
    </source>
</evidence>
<dbReference type="InterPro" id="IPR017925">
    <property type="entry name" value="DHFR_CS"/>
</dbReference>
<dbReference type="CDD" id="cd00209">
    <property type="entry name" value="DHFR"/>
    <property type="match status" value="1"/>
</dbReference>
<dbReference type="PANTHER" id="PTHR48069:SF3">
    <property type="entry name" value="DIHYDROFOLATE REDUCTASE"/>
    <property type="match status" value="1"/>
</dbReference>
<dbReference type="EC" id="1.5.1.3" evidence="2"/>
<organism evidence="9 10">
    <name type="scientific">Bactrocera dorsalis</name>
    <name type="common">Oriental fruit fly</name>
    <name type="synonym">Dacus dorsalis</name>
    <dbReference type="NCBI Taxonomy" id="27457"/>
    <lineage>
        <taxon>Eukaryota</taxon>
        <taxon>Metazoa</taxon>
        <taxon>Ecdysozoa</taxon>
        <taxon>Arthropoda</taxon>
        <taxon>Hexapoda</taxon>
        <taxon>Insecta</taxon>
        <taxon>Pterygota</taxon>
        <taxon>Neoptera</taxon>
        <taxon>Endopterygota</taxon>
        <taxon>Diptera</taxon>
        <taxon>Brachycera</taxon>
        <taxon>Muscomorpha</taxon>
        <taxon>Tephritoidea</taxon>
        <taxon>Tephritidae</taxon>
        <taxon>Bactrocera</taxon>
        <taxon>Bactrocera</taxon>
    </lineage>
</organism>
<dbReference type="PROSITE" id="PS00075">
    <property type="entry name" value="DHFR_1"/>
    <property type="match status" value="1"/>
</dbReference>
<dbReference type="InterPro" id="IPR012259">
    <property type="entry name" value="DHFR"/>
</dbReference>
<dbReference type="OrthoDB" id="4664297at2759"/>
<evidence type="ECO:0000256" key="2">
    <source>
        <dbReference type="ARBA" id="ARBA00012856"/>
    </source>
</evidence>
<evidence type="ECO:0000256" key="3">
    <source>
        <dbReference type="ARBA" id="ARBA00022563"/>
    </source>
</evidence>
<accession>A0A6I9V825</accession>
<keyword evidence="3" id="KW-0554">One-carbon metabolism</keyword>
<evidence type="ECO:0000256" key="5">
    <source>
        <dbReference type="ARBA" id="ARBA00023002"/>
    </source>
</evidence>
<evidence type="ECO:0000256" key="1">
    <source>
        <dbReference type="ARBA" id="ARBA00004903"/>
    </source>
</evidence>